<dbReference type="InterPro" id="IPR043993">
    <property type="entry name" value="T4SS_pilin"/>
</dbReference>
<keyword evidence="1" id="KW-1133">Transmembrane helix</keyword>
<dbReference type="Pfam" id="PF18895">
    <property type="entry name" value="T4SS_pilin"/>
    <property type="match status" value="1"/>
</dbReference>
<evidence type="ECO:0000313" key="2">
    <source>
        <dbReference type="EMBL" id="CUQ30166.1"/>
    </source>
</evidence>
<dbReference type="RefSeq" id="WP_055208727.1">
    <property type="nucleotide sequence ID" value="NZ_CZBO01000008.1"/>
</dbReference>
<protein>
    <submittedName>
        <fullName evidence="2">Uncharacterized protein</fullName>
    </submittedName>
</protein>
<name>A0A174V9I3_9CLOT</name>
<reference evidence="2 3" key="1">
    <citation type="submission" date="2015-09" db="EMBL/GenBank/DDBJ databases">
        <authorList>
            <consortium name="Pathogen Informatics"/>
        </authorList>
    </citation>
    <scope>NUCLEOTIDE SEQUENCE [LARGE SCALE GENOMIC DNA]</scope>
    <source>
        <strain evidence="2 3">2789STDY5834956</strain>
    </source>
</reference>
<keyword evidence="1" id="KW-0472">Membrane</keyword>
<evidence type="ECO:0000256" key="1">
    <source>
        <dbReference type="SAM" id="Phobius"/>
    </source>
</evidence>
<dbReference type="AlphaFoldDB" id="A0A174V9I3"/>
<dbReference type="EMBL" id="CZBO01000008">
    <property type="protein sequence ID" value="CUQ30166.1"/>
    <property type="molecule type" value="Genomic_DNA"/>
</dbReference>
<proteinExistence type="predicted"/>
<keyword evidence="1" id="KW-0812">Transmembrane</keyword>
<accession>A0A174V9I3</accession>
<feature type="transmembrane region" description="Helical" evidence="1">
    <location>
        <begin position="51"/>
        <end position="72"/>
    </location>
</feature>
<gene>
    <name evidence="2" type="ORF">ERS852568_02730</name>
</gene>
<sequence length="78" mass="8346">MDVFQQLISMSNDFLHQLQLLAGAVCALCLGVGGFKFMTGGPEGQRNSKPWFIGSVVGFLVVLGAGAFSAYIRSKSQF</sequence>
<dbReference type="Proteomes" id="UP000095563">
    <property type="component" value="Unassembled WGS sequence"/>
</dbReference>
<feature type="transmembrane region" description="Helical" evidence="1">
    <location>
        <begin position="20"/>
        <end position="39"/>
    </location>
</feature>
<evidence type="ECO:0000313" key="3">
    <source>
        <dbReference type="Proteomes" id="UP000095563"/>
    </source>
</evidence>
<organism evidence="2 3">
    <name type="scientific">Clostridium baratii</name>
    <dbReference type="NCBI Taxonomy" id="1561"/>
    <lineage>
        <taxon>Bacteria</taxon>
        <taxon>Bacillati</taxon>
        <taxon>Bacillota</taxon>
        <taxon>Clostridia</taxon>
        <taxon>Eubacteriales</taxon>
        <taxon>Clostridiaceae</taxon>
        <taxon>Clostridium</taxon>
    </lineage>
</organism>